<dbReference type="EMBL" id="CP000961">
    <property type="protein sequence ID" value="ACA87870.1"/>
    <property type="molecule type" value="Genomic_DNA"/>
</dbReference>
<dbReference type="KEGG" id="swd:Swoo_3606"/>
<proteinExistence type="predicted"/>
<dbReference type="Proteomes" id="UP000002168">
    <property type="component" value="Chromosome"/>
</dbReference>
<keyword evidence="2" id="KW-1185">Reference proteome</keyword>
<evidence type="ECO:0000313" key="2">
    <source>
        <dbReference type="Proteomes" id="UP000002168"/>
    </source>
</evidence>
<dbReference type="HOGENOM" id="CLU_2901771_0_0_6"/>
<dbReference type="STRING" id="392500.Swoo_3606"/>
<protein>
    <submittedName>
        <fullName evidence="1">Uncharacterized protein</fullName>
    </submittedName>
</protein>
<gene>
    <name evidence="1" type="ordered locus">Swoo_3606</name>
</gene>
<sequence length="62" mass="7204">MNKRKSIAFIPVGLREQNLILQQQVKSLEAELMKAKKQSLVLARSEQLLLTEDELKMIYAQF</sequence>
<evidence type="ECO:0000313" key="1">
    <source>
        <dbReference type="EMBL" id="ACA87870.1"/>
    </source>
</evidence>
<reference evidence="1 2" key="1">
    <citation type="submission" date="2008-02" db="EMBL/GenBank/DDBJ databases">
        <title>Complete sequence of Shewanella woodyi ATCC 51908.</title>
        <authorList>
            <consortium name="US DOE Joint Genome Institute"/>
            <person name="Copeland A."/>
            <person name="Lucas S."/>
            <person name="Lapidus A."/>
            <person name="Glavina del Rio T."/>
            <person name="Dalin E."/>
            <person name="Tice H."/>
            <person name="Bruce D."/>
            <person name="Goodwin L."/>
            <person name="Pitluck S."/>
            <person name="Sims D."/>
            <person name="Brettin T."/>
            <person name="Detter J.C."/>
            <person name="Han C."/>
            <person name="Kuske C.R."/>
            <person name="Schmutz J."/>
            <person name="Larimer F."/>
            <person name="Land M."/>
            <person name="Hauser L."/>
            <person name="Kyrpides N."/>
            <person name="Lykidis A."/>
            <person name="Zhao J.-S."/>
            <person name="Richardson P."/>
        </authorList>
    </citation>
    <scope>NUCLEOTIDE SEQUENCE [LARGE SCALE GENOMIC DNA]</scope>
    <source>
        <strain evidence="2">ATCC 51908 / MS32</strain>
    </source>
</reference>
<organism evidence="1 2">
    <name type="scientific">Shewanella woodyi (strain ATCC 51908 / MS32)</name>
    <dbReference type="NCBI Taxonomy" id="392500"/>
    <lineage>
        <taxon>Bacteria</taxon>
        <taxon>Pseudomonadati</taxon>
        <taxon>Pseudomonadota</taxon>
        <taxon>Gammaproteobacteria</taxon>
        <taxon>Alteromonadales</taxon>
        <taxon>Shewanellaceae</taxon>
        <taxon>Shewanella</taxon>
    </lineage>
</organism>
<dbReference type="AlphaFoldDB" id="B1KD35"/>
<name>B1KD35_SHEWM</name>
<dbReference type="RefSeq" id="WP_012326203.1">
    <property type="nucleotide sequence ID" value="NC_010506.1"/>
</dbReference>
<accession>B1KD35</accession>